<dbReference type="AlphaFoldDB" id="A0AAE4AT91"/>
<dbReference type="InterPro" id="IPR003010">
    <property type="entry name" value="C-N_Hydrolase"/>
</dbReference>
<dbReference type="CDD" id="cd07572">
    <property type="entry name" value="nit"/>
    <property type="match status" value="1"/>
</dbReference>
<proteinExistence type="inferred from homology"/>
<comment type="caution">
    <text evidence="4">The sequence shown here is derived from an EMBL/GenBank/DDBJ whole genome shotgun (WGS) entry which is preliminary data.</text>
</comment>
<dbReference type="Gene3D" id="3.60.110.10">
    <property type="entry name" value="Carbon-nitrogen hydrolase"/>
    <property type="match status" value="1"/>
</dbReference>
<gene>
    <name evidence="4" type="ORF">J2S73_003528</name>
</gene>
<accession>A0AAE4AT91</accession>
<protein>
    <submittedName>
        <fullName evidence="4">Amidohydrolase</fullName>
        <ecNumber evidence="4">3.5.1.77</ecNumber>
    </submittedName>
</protein>
<dbReference type="InterPro" id="IPR045254">
    <property type="entry name" value="Nit1/2_C-N_Hydrolase"/>
</dbReference>
<dbReference type="EMBL" id="JAUSUL010000004">
    <property type="protein sequence ID" value="MDQ0317051.1"/>
    <property type="molecule type" value="Genomic_DNA"/>
</dbReference>
<dbReference type="PROSITE" id="PS50263">
    <property type="entry name" value="CN_HYDROLASE"/>
    <property type="match status" value="1"/>
</dbReference>
<feature type="domain" description="CN hydrolase" evidence="3">
    <location>
        <begin position="9"/>
        <end position="255"/>
    </location>
</feature>
<dbReference type="GO" id="GO:0047417">
    <property type="term" value="F:N-carbamoyl-D-amino acid hydrolase activity"/>
    <property type="evidence" value="ECO:0007669"/>
    <property type="project" value="UniProtKB-EC"/>
</dbReference>
<evidence type="ECO:0000256" key="1">
    <source>
        <dbReference type="ARBA" id="ARBA00010613"/>
    </source>
</evidence>
<reference evidence="4" key="1">
    <citation type="submission" date="2023-07" db="EMBL/GenBank/DDBJ databases">
        <title>Genomic Encyclopedia of Type Strains, Phase IV (KMG-IV): sequencing the most valuable type-strain genomes for metagenomic binning, comparative biology and taxonomic classification.</title>
        <authorList>
            <person name="Goeker M."/>
        </authorList>
    </citation>
    <scope>NUCLEOTIDE SEQUENCE</scope>
    <source>
        <strain evidence="4">DSM 21202</strain>
    </source>
</reference>
<keyword evidence="5" id="KW-1185">Reference proteome</keyword>
<dbReference type="EC" id="3.5.1.77" evidence="4"/>
<evidence type="ECO:0000313" key="4">
    <source>
        <dbReference type="EMBL" id="MDQ0317051.1"/>
    </source>
</evidence>
<evidence type="ECO:0000313" key="5">
    <source>
        <dbReference type="Proteomes" id="UP001229244"/>
    </source>
</evidence>
<dbReference type="RefSeq" id="WP_306886945.1">
    <property type="nucleotide sequence ID" value="NZ_JAUSUL010000004.1"/>
</dbReference>
<evidence type="ECO:0000256" key="2">
    <source>
        <dbReference type="ARBA" id="ARBA00022801"/>
    </source>
</evidence>
<dbReference type="PANTHER" id="PTHR23088:SF27">
    <property type="entry name" value="DEAMINATED GLUTATHIONE AMIDASE"/>
    <property type="match status" value="1"/>
</dbReference>
<name>A0AAE4AT91_9HYPH</name>
<dbReference type="InterPro" id="IPR001110">
    <property type="entry name" value="UPF0012_CS"/>
</dbReference>
<dbReference type="Pfam" id="PF00795">
    <property type="entry name" value="CN_hydrolase"/>
    <property type="match status" value="1"/>
</dbReference>
<organism evidence="4 5">
    <name type="scientific">Amorphus orientalis</name>
    <dbReference type="NCBI Taxonomy" id="649198"/>
    <lineage>
        <taxon>Bacteria</taxon>
        <taxon>Pseudomonadati</taxon>
        <taxon>Pseudomonadota</taxon>
        <taxon>Alphaproteobacteria</taxon>
        <taxon>Hyphomicrobiales</taxon>
        <taxon>Amorphaceae</taxon>
        <taxon>Amorphus</taxon>
    </lineage>
</organism>
<dbReference type="SUPFAM" id="SSF56317">
    <property type="entry name" value="Carbon-nitrogen hydrolase"/>
    <property type="match status" value="1"/>
</dbReference>
<dbReference type="InterPro" id="IPR036526">
    <property type="entry name" value="C-N_Hydrolase_sf"/>
</dbReference>
<dbReference type="PANTHER" id="PTHR23088">
    <property type="entry name" value="NITRILASE-RELATED"/>
    <property type="match status" value="1"/>
</dbReference>
<comment type="similarity">
    <text evidence="1">Belongs to the carbon-nitrogen hydrolase superfamily. NIT1/NIT2 family.</text>
</comment>
<dbReference type="PROSITE" id="PS01227">
    <property type="entry name" value="UPF0012"/>
    <property type="match status" value="1"/>
</dbReference>
<keyword evidence="2 4" id="KW-0378">Hydrolase</keyword>
<dbReference type="Proteomes" id="UP001229244">
    <property type="component" value="Unassembled WGS sequence"/>
</dbReference>
<sequence>MSDTSGDTVRVAAIQMRGTKDAEQNARDAERLIREAASDGAVYVQTPEITNLVDRDGKRMRAAMRTEADDPVLARLRELARELEIHLHVGSLALADGDAAVNRGFLIGPDGSILARYDKIHMFDVDLPDGESWRESRTYRPGERAVAVQLPFAGLGMTICYDLRFPALYRALAEAGADILTVPACFTKQTGEAHWHVLTRARAIETGSFVIAATQGGHHEDGRDTYGHAIIIDPWGKVIAEGGTDPCVVAADIELGKVASARRRVPALANARPFAEPVPLAGEDVGA</sequence>
<evidence type="ECO:0000259" key="3">
    <source>
        <dbReference type="PROSITE" id="PS50263"/>
    </source>
</evidence>